<comment type="subcellular location">
    <subcellularLocation>
        <location evidence="1">Membrane</location>
        <topology evidence="1">Multi-pass membrane protein</topology>
    </subcellularLocation>
</comment>
<dbReference type="Proteomes" id="UP001328107">
    <property type="component" value="Unassembled WGS sequence"/>
</dbReference>
<feature type="transmembrane region" description="Helical" evidence="7">
    <location>
        <begin position="12"/>
        <end position="33"/>
    </location>
</feature>
<evidence type="ECO:0000256" key="5">
    <source>
        <dbReference type="ARBA" id="ARBA00023136"/>
    </source>
</evidence>
<feature type="transmembrane region" description="Helical" evidence="7">
    <location>
        <begin position="45"/>
        <end position="66"/>
    </location>
</feature>
<gene>
    <name evidence="8" type="ORF">PMAYCL1PPCAC_15517</name>
</gene>
<evidence type="ECO:0008006" key="10">
    <source>
        <dbReference type="Google" id="ProtNLM"/>
    </source>
</evidence>
<dbReference type="EMBL" id="BTRK01000004">
    <property type="protein sequence ID" value="GMR45322.1"/>
    <property type="molecule type" value="Genomic_DNA"/>
</dbReference>
<evidence type="ECO:0000313" key="9">
    <source>
        <dbReference type="Proteomes" id="UP001328107"/>
    </source>
</evidence>
<evidence type="ECO:0000256" key="4">
    <source>
        <dbReference type="ARBA" id="ARBA00022989"/>
    </source>
</evidence>
<evidence type="ECO:0000256" key="6">
    <source>
        <dbReference type="SAM" id="MobiDB-lite"/>
    </source>
</evidence>
<feature type="region of interest" description="Disordered" evidence="6">
    <location>
        <begin position="203"/>
        <end position="236"/>
    </location>
</feature>
<keyword evidence="9" id="KW-1185">Reference proteome</keyword>
<dbReference type="AlphaFoldDB" id="A0AAN5CJ23"/>
<sequence>RMLTAYDKFNIAIIWTIDILAITANILLIWAILFKTPKALRTYSVFLLNNAIIDLVSAVTSALGTVRMCQGTEPSMNLRALSYALRSCFCRISNPFSPSHQSRAAFDGDPHALFRLPSLHPLWRRPRISSTLSSSHLDRLLHRPPLHCNANYCLLPRDGGGFACSESSSSSGGIHRHELRPHWQSSCGDSGSDVLHSLSHRHVHHLRRATQAHQENRTSRSEGQLSNSSLVSPGSHLSTISTMRSCNSSGFLAV</sequence>
<feature type="non-terminal residue" evidence="8">
    <location>
        <position position="1"/>
    </location>
</feature>
<evidence type="ECO:0000313" key="8">
    <source>
        <dbReference type="EMBL" id="GMR45322.1"/>
    </source>
</evidence>
<keyword evidence="5 7" id="KW-0472">Membrane</keyword>
<name>A0AAN5CJ23_9BILA</name>
<reference evidence="9" key="1">
    <citation type="submission" date="2022-10" db="EMBL/GenBank/DDBJ databases">
        <title>Genome assembly of Pristionchus species.</title>
        <authorList>
            <person name="Yoshida K."/>
            <person name="Sommer R.J."/>
        </authorList>
    </citation>
    <scope>NUCLEOTIDE SEQUENCE [LARGE SCALE GENOMIC DNA]</scope>
    <source>
        <strain evidence="9">RS5460</strain>
    </source>
</reference>
<evidence type="ECO:0000256" key="1">
    <source>
        <dbReference type="ARBA" id="ARBA00004141"/>
    </source>
</evidence>
<protein>
    <recommendedName>
        <fullName evidence="10">G protein-coupled receptor</fullName>
    </recommendedName>
</protein>
<organism evidence="8 9">
    <name type="scientific">Pristionchus mayeri</name>
    <dbReference type="NCBI Taxonomy" id="1317129"/>
    <lineage>
        <taxon>Eukaryota</taxon>
        <taxon>Metazoa</taxon>
        <taxon>Ecdysozoa</taxon>
        <taxon>Nematoda</taxon>
        <taxon>Chromadorea</taxon>
        <taxon>Rhabditida</taxon>
        <taxon>Rhabditina</taxon>
        <taxon>Diplogasteromorpha</taxon>
        <taxon>Diplogasteroidea</taxon>
        <taxon>Neodiplogasteridae</taxon>
        <taxon>Pristionchus</taxon>
    </lineage>
</organism>
<dbReference type="InterPro" id="IPR050920">
    <property type="entry name" value="Nematode_rcpt-like_delta"/>
</dbReference>
<keyword evidence="3 7" id="KW-0812">Transmembrane</keyword>
<accession>A0AAN5CJ23</accession>
<feature type="compositionally biased region" description="Polar residues" evidence="6">
    <location>
        <begin position="221"/>
        <end position="236"/>
    </location>
</feature>
<keyword evidence="4 7" id="KW-1133">Transmembrane helix</keyword>
<comment type="similarity">
    <text evidence="2">Belongs to the nematode receptor-like protein srd family.</text>
</comment>
<dbReference type="Pfam" id="PF10317">
    <property type="entry name" value="7TM_GPCR_Srd"/>
    <property type="match status" value="1"/>
</dbReference>
<evidence type="ECO:0000256" key="2">
    <source>
        <dbReference type="ARBA" id="ARBA00009166"/>
    </source>
</evidence>
<dbReference type="PANTHER" id="PTHR22945">
    <property type="entry name" value="SERPENTINE RECEPTOR, CLASS D DELTA"/>
    <property type="match status" value="1"/>
</dbReference>
<evidence type="ECO:0000256" key="7">
    <source>
        <dbReference type="SAM" id="Phobius"/>
    </source>
</evidence>
<dbReference type="GO" id="GO:0016020">
    <property type="term" value="C:membrane"/>
    <property type="evidence" value="ECO:0007669"/>
    <property type="project" value="UniProtKB-SubCell"/>
</dbReference>
<proteinExistence type="inferred from homology"/>
<dbReference type="Gene3D" id="1.20.1070.10">
    <property type="entry name" value="Rhodopsin 7-helix transmembrane proteins"/>
    <property type="match status" value="1"/>
</dbReference>
<evidence type="ECO:0000256" key="3">
    <source>
        <dbReference type="ARBA" id="ARBA00022692"/>
    </source>
</evidence>
<dbReference type="PANTHER" id="PTHR22945:SF40">
    <property type="entry name" value="SERPENTINE RECEPTOR, CLASS D (DELTA)-RELATED"/>
    <property type="match status" value="1"/>
</dbReference>
<dbReference type="InterPro" id="IPR019421">
    <property type="entry name" value="7TM_GPCR_serpentine_rcpt_Srd"/>
</dbReference>
<comment type="caution">
    <text evidence="8">The sequence shown here is derived from an EMBL/GenBank/DDBJ whole genome shotgun (WGS) entry which is preliminary data.</text>
</comment>